<dbReference type="PANTHER" id="PTHR30572">
    <property type="entry name" value="MEMBRANE COMPONENT OF TRANSPORTER-RELATED"/>
    <property type="match status" value="1"/>
</dbReference>
<sequence>MDFIFRAIITLKEKLGRTLILLSIMFVISAVVLSSFGIQSATDAAAVLARQKLGANVTLSQNVEKLMQEQRENMAANSAEGEKQGGGAGRFNITRVQVPLEYIDELSSNESVVAYLATNSIQANLDELLAVGASEEETIEETSSKPGFGGGMNMKGSMGDITFTGINDFKTTSAYVNGEAELLEGRELTEDDLGTNNVMIEENFAIANNLEIGSEFNITNISGENLIGVTVIGIYKTYTSIDDNGLRNTAMLPYNNIYSSYTLVNLLNGKAENSGVDSITFYLDDPANVDSFLEYGDSTSIDFDTFILDAGNREYEAMIEPIENVASFSKITILIVAVFGGAILALIIMLSIKDRIHEVGILMSLGEKKFKIIGQFTVEVLTVLLLAIVISVAAGNTISNKMSDILLANELKTEQTEVSNLVTSDRPTKGNKPMIGMNSSSTTVDKIEELNVNISLLDIGKMSGISILIAIIATMLPSLMIMRYNPKQILSKHN</sequence>
<dbReference type="InterPro" id="IPR050250">
    <property type="entry name" value="Macrolide_Exporter_MacB"/>
</dbReference>
<keyword evidence="8" id="KW-0378">Hydrolase</keyword>
<keyword evidence="2" id="KW-1003">Cell membrane</keyword>
<feature type="domain" description="ABC3 transporter permease C-terminal" evidence="7">
    <location>
        <begin position="332"/>
        <end position="486"/>
    </location>
</feature>
<dbReference type="PANTHER" id="PTHR30572:SF9">
    <property type="entry name" value="ABC TRANSPORTER PERMEASE PROTEIN"/>
    <property type="match status" value="1"/>
</dbReference>
<gene>
    <name evidence="8" type="primary">macB_4</name>
    <name evidence="8" type="ORF">ERS852471_02173</name>
</gene>
<evidence type="ECO:0000259" key="7">
    <source>
        <dbReference type="Pfam" id="PF02687"/>
    </source>
</evidence>
<evidence type="ECO:0000256" key="5">
    <source>
        <dbReference type="ARBA" id="ARBA00023136"/>
    </source>
</evidence>
<keyword evidence="4 6" id="KW-1133">Transmembrane helix</keyword>
<evidence type="ECO:0000256" key="4">
    <source>
        <dbReference type="ARBA" id="ARBA00022989"/>
    </source>
</evidence>
<dbReference type="EC" id="3.6.3.-" evidence="8"/>
<feature type="transmembrane region" description="Helical" evidence="6">
    <location>
        <begin position="372"/>
        <end position="394"/>
    </location>
</feature>
<dbReference type="EMBL" id="CYZX01000014">
    <property type="protein sequence ID" value="CUO73968.1"/>
    <property type="molecule type" value="Genomic_DNA"/>
</dbReference>
<feature type="transmembrane region" description="Helical" evidence="6">
    <location>
        <begin position="462"/>
        <end position="482"/>
    </location>
</feature>
<evidence type="ECO:0000256" key="2">
    <source>
        <dbReference type="ARBA" id="ARBA00022475"/>
    </source>
</evidence>
<dbReference type="GO" id="GO:0022857">
    <property type="term" value="F:transmembrane transporter activity"/>
    <property type="evidence" value="ECO:0007669"/>
    <property type="project" value="TreeGrafter"/>
</dbReference>
<accession>A0A174HLD6</accession>
<dbReference type="InterPro" id="IPR003838">
    <property type="entry name" value="ABC3_permease_C"/>
</dbReference>
<reference evidence="8 9" key="1">
    <citation type="submission" date="2015-09" db="EMBL/GenBank/DDBJ databases">
        <authorList>
            <consortium name="Pathogen Informatics"/>
        </authorList>
    </citation>
    <scope>NUCLEOTIDE SEQUENCE [LARGE SCALE GENOMIC DNA]</scope>
    <source>
        <strain evidence="8 9">2789STDY5834856</strain>
    </source>
</reference>
<dbReference type="GO" id="GO:0016787">
    <property type="term" value="F:hydrolase activity"/>
    <property type="evidence" value="ECO:0007669"/>
    <property type="project" value="UniProtKB-KW"/>
</dbReference>
<name>A0A174HLD6_9CLOT</name>
<dbReference type="Proteomes" id="UP000095594">
    <property type="component" value="Unassembled WGS sequence"/>
</dbReference>
<evidence type="ECO:0000256" key="6">
    <source>
        <dbReference type="SAM" id="Phobius"/>
    </source>
</evidence>
<evidence type="ECO:0000313" key="9">
    <source>
        <dbReference type="Proteomes" id="UP000095594"/>
    </source>
</evidence>
<evidence type="ECO:0000256" key="3">
    <source>
        <dbReference type="ARBA" id="ARBA00022692"/>
    </source>
</evidence>
<comment type="subcellular location">
    <subcellularLocation>
        <location evidence="1">Cell membrane</location>
        <topology evidence="1">Multi-pass membrane protein</topology>
    </subcellularLocation>
</comment>
<evidence type="ECO:0000313" key="8">
    <source>
        <dbReference type="EMBL" id="CUO73968.1"/>
    </source>
</evidence>
<dbReference type="Pfam" id="PF02687">
    <property type="entry name" value="FtsX"/>
    <property type="match status" value="1"/>
</dbReference>
<protein>
    <submittedName>
        <fullName evidence="8">ABC transporter permease</fullName>
        <ecNumber evidence="8">3.6.3.-</ecNumber>
    </submittedName>
</protein>
<proteinExistence type="predicted"/>
<organism evidence="8 9">
    <name type="scientific">Clostridium disporicum</name>
    <dbReference type="NCBI Taxonomy" id="84024"/>
    <lineage>
        <taxon>Bacteria</taxon>
        <taxon>Bacillati</taxon>
        <taxon>Bacillota</taxon>
        <taxon>Clostridia</taxon>
        <taxon>Eubacteriales</taxon>
        <taxon>Clostridiaceae</taxon>
        <taxon>Clostridium</taxon>
    </lineage>
</organism>
<feature type="transmembrane region" description="Helical" evidence="6">
    <location>
        <begin position="20"/>
        <end position="38"/>
    </location>
</feature>
<dbReference type="OrthoDB" id="9812886at2"/>
<dbReference type="RefSeq" id="WP_055266492.1">
    <property type="nucleotide sequence ID" value="NZ_CABIXQ010000014.1"/>
</dbReference>
<keyword evidence="5 6" id="KW-0472">Membrane</keyword>
<dbReference type="GO" id="GO:0005886">
    <property type="term" value="C:plasma membrane"/>
    <property type="evidence" value="ECO:0007669"/>
    <property type="project" value="UniProtKB-SubCell"/>
</dbReference>
<evidence type="ECO:0000256" key="1">
    <source>
        <dbReference type="ARBA" id="ARBA00004651"/>
    </source>
</evidence>
<keyword evidence="3 6" id="KW-0812">Transmembrane</keyword>
<dbReference type="AlphaFoldDB" id="A0A174HLD6"/>
<feature type="transmembrane region" description="Helical" evidence="6">
    <location>
        <begin position="331"/>
        <end position="352"/>
    </location>
</feature>